<sequence length="95" mass="10779">MTINEASAFLQEYIGDIPDAEEIELKSTLNTLEPRVGFSFNSQDIEALKEGVADFKQHLATYSGIYLLRDNMDKGSQELVFTLKSRHRSVGYKFT</sequence>
<evidence type="ECO:0000313" key="2">
    <source>
        <dbReference type="Proteomes" id="UP001528411"/>
    </source>
</evidence>
<evidence type="ECO:0000313" key="1">
    <source>
        <dbReference type="EMBL" id="MDC2890206.1"/>
    </source>
</evidence>
<gene>
    <name evidence="1" type="ORF">PN838_17360</name>
</gene>
<dbReference type="Proteomes" id="UP001528411">
    <property type="component" value="Unassembled WGS sequence"/>
</dbReference>
<dbReference type="EMBL" id="JAQOMS010000002">
    <property type="protein sequence ID" value="MDC2890206.1"/>
    <property type="molecule type" value="Genomic_DNA"/>
</dbReference>
<protein>
    <submittedName>
        <fullName evidence="1">Uncharacterized protein</fullName>
    </submittedName>
</protein>
<organism evidence="1 2">
    <name type="scientific">Psychrosphaera algicola</name>
    <dbReference type="NCBI Taxonomy" id="3023714"/>
    <lineage>
        <taxon>Bacteria</taxon>
        <taxon>Pseudomonadati</taxon>
        <taxon>Pseudomonadota</taxon>
        <taxon>Gammaproteobacteria</taxon>
        <taxon>Alteromonadales</taxon>
        <taxon>Pseudoalteromonadaceae</taxon>
        <taxon>Psychrosphaera</taxon>
    </lineage>
</organism>
<name>A0ABT5FF75_9GAMM</name>
<dbReference type="RefSeq" id="WP_272181459.1">
    <property type="nucleotide sequence ID" value="NZ_JAQOMS010000002.1"/>
</dbReference>
<proteinExistence type="predicted"/>
<accession>A0ABT5FF75</accession>
<keyword evidence="2" id="KW-1185">Reference proteome</keyword>
<comment type="caution">
    <text evidence="1">The sequence shown here is derived from an EMBL/GenBank/DDBJ whole genome shotgun (WGS) entry which is preliminary data.</text>
</comment>
<reference evidence="1 2" key="1">
    <citation type="submission" date="2023-01" db="EMBL/GenBank/DDBJ databases">
        <title>Psychrosphaera sp. nov., isolated from marine algae.</title>
        <authorList>
            <person name="Bayburt H."/>
            <person name="Choi B.J."/>
            <person name="Kim J.M."/>
            <person name="Choi D.G."/>
            <person name="Jeon C.O."/>
        </authorList>
    </citation>
    <scope>NUCLEOTIDE SEQUENCE [LARGE SCALE GENOMIC DNA]</scope>
    <source>
        <strain evidence="1 2">G1-22</strain>
    </source>
</reference>